<dbReference type="GO" id="GO:0003677">
    <property type="term" value="F:DNA binding"/>
    <property type="evidence" value="ECO:0007669"/>
    <property type="project" value="TreeGrafter"/>
</dbReference>
<gene>
    <name evidence="9" type="ORF">HNQ59_002526</name>
</gene>
<comment type="similarity">
    <text evidence="6 7">Belongs to the class I-like SAM-binding methyltransferase superfamily. C5-methyltransferase family.</text>
</comment>
<keyword evidence="2 6" id="KW-0808">Transferase</keyword>
<dbReference type="Proteomes" id="UP000575898">
    <property type="component" value="Unassembled WGS sequence"/>
</dbReference>
<keyword evidence="3 6" id="KW-0949">S-adenosyl-L-methionine</keyword>
<proteinExistence type="inferred from homology"/>
<dbReference type="NCBIfam" id="TIGR00675">
    <property type="entry name" value="dcm"/>
    <property type="match status" value="1"/>
</dbReference>
<comment type="catalytic activity">
    <reaction evidence="5 8">
        <text>a 2'-deoxycytidine in DNA + S-adenosyl-L-methionine = a 5-methyl-2'-deoxycytidine in DNA + S-adenosyl-L-homocysteine + H(+)</text>
        <dbReference type="Rhea" id="RHEA:13681"/>
        <dbReference type="Rhea" id="RHEA-COMP:11369"/>
        <dbReference type="Rhea" id="RHEA-COMP:11370"/>
        <dbReference type="ChEBI" id="CHEBI:15378"/>
        <dbReference type="ChEBI" id="CHEBI:57856"/>
        <dbReference type="ChEBI" id="CHEBI:59789"/>
        <dbReference type="ChEBI" id="CHEBI:85452"/>
        <dbReference type="ChEBI" id="CHEBI:85454"/>
        <dbReference type="EC" id="2.1.1.37"/>
    </reaction>
</comment>
<evidence type="ECO:0000313" key="9">
    <source>
        <dbReference type="EMBL" id="MBB5019228.1"/>
    </source>
</evidence>
<dbReference type="Gene3D" id="3.90.120.10">
    <property type="entry name" value="DNA Methylase, subunit A, domain 2"/>
    <property type="match status" value="1"/>
</dbReference>
<keyword evidence="1 6" id="KW-0489">Methyltransferase</keyword>
<reference evidence="9 10" key="1">
    <citation type="submission" date="2020-08" db="EMBL/GenBank/DDBJ databases">
        <title>Genomic Encyclopedia of Type Strains, Phase IV (KMG-IV): sequencing the most valuable type-strain genomes for metagenomic binning, comparative biology and taxonomic classification.</title>
        <authorList>
            <person name="Goeker M."/>
        </authorList>
    </citation>
    <scope>NUCLEOTIDE SEQUENCE [LARGE SCALE GENOMIC DNA]</scope>
    <source>
        <strain evidence="9 10">DSM 27165</strain>
    </source>
</reference>
<dbReference type="InterPro" id="IPR018117">
    <property type="entry name" value="C5_DNA_meth_AS"/>
</dbReference>
<dbReference type="InterPro" id="IPR029063">
    <property type="entry name" value="SAM-dependent_MTases_sf"/>
</dbReference>
<dbReference type="InterPro" id="IPR001525">
    <property type="entry name" value="C5_MeTfrase"/>
</dbReference>
<comment type="caution">
    <text evidence="9">The sequence shown here is derived from an EMBL/GenBank/DDBJ whole genome shotgun (WGS) entry which is preliminary data.</text>
</comment>
<evidence type="ECO:0000256" key="3">
    <source>
        <dbReference type="ARBA" id="ARBA00022691"/>
    </source>
</evidence>
<dbReference type="GO" id="GO:0044027">
    <property type="term" value="P:negative regulation of gene expression via chromosomal CpG island methylation"/>
    <property type="evidence" value="ECO:0007669"/>
    <property type="project" value="TreeGrafter"/>
</dbReference>
<keyword evidence="4" id="KW-0680">Restriction system</keyword>
<evidence type="ECO:0000256" key="5">
    <source>
        <dbReference type="ARBA" id="ARBA00047422"/>
    </source>
</evidence>
<dbReference type="PROSITE" id="PS00094">
    <property type="entry name" value="C5_MTASE_1"/>
    <property type="match status" value="1"/>
</dbReference>
<organism evidence="9 10">
    <name type="scientific">Chitinivorax tropicus</name>
    <dbReference type="NCBI Taxonomy" id="714531"/>
    <lineage>
        <taxon>Bacteria</taxon>
        <taxon>Pseudomonadati</taxon>
        <taxon>Pseudomonadota</taxon>
        <taxon>Betaproteobacteria</taxon>
        <taxon>Chitinivorax</taxon>
    </lineage>
</organism>
<dbReference type="PRINTS" id="PR00105">
    <property type="entry name" value="C5METTRFRASE"/>
</dbReference>
<dbReference type="AlphaFoldDB" id="A0A840MKP0"/>
<dbReference type="RefSeq" id="WP_184039714.1">
    <property type="nucleotide sequence ID" value="NZ_JACHHY010000015.1"/>
</dbReference>
<dbReference type="GO" id="GO:0032259">
    <property type="term" value="P:methylation"/>
    <property type="evidence" value="ECO:0007669"/>
    <property type="project" value="UniProtKB-KW"/>
</dbReference>
<dbReference type="PANTHER" id="PTHR10629:SF52">
    <property type="entry name" value="DNA (CYTOSINE-5)-METHYLTRANSFERASE 1"/>
    <property type="match status" value="1"/>
</dbReference>
<dbReference type="SUPFAM" id="SSF53335">
    <property type="entry name" value="S-adenosyl-L-methionine-dependent methyltransferases"/>
    <property type="match status" value="1"/>
</dbReference>
<dbReference type="Gene3D" id="3.40.50.150">
    <property type="entry name" value="Vaccinia Virus protein VP39"/>
    <property type="match status" value="1"/>
</dbReference>
<name>A0A840MKP0_9PROT</name>
<evidence type="ECO:0000313" key="10">
    <source>
        <dbReference type="Proteomes" id="UP000575898"/>
    </source>
</evidence>
<accession>A0A840MKP0</accession>
<dbReference type="GO" id="GO:0003886">
    <property type="term" value="F:DNA (cytosine-5-)-methyltransferase activity"/>
    <property type="evidence" value="ECO:0007669"/>
    <property type="project" value="UniProtKB-EC"/>
</dbReference>
<evidence type="ECO:0000256" key="2">
    <source>
        <dbReference type="ARBA" id="ARBA00022679"/>
    </source>
</evidence>
<feature type="active site" evidence="6">
    <location>
        <position position="80"/>
    </location>
</feature>
<dbReference type="InterPro" id="IPR050390">
    <property type="entry name" value="C5-Methyltransferase"/>
</dbReference>
<dbReference type="PROSITE" id="PS51679">
    <property type="entry name" value="SAM_MT_C5"/>
    <property type="match status" value="1"/>
</dbReference>
<evidence type="ECO:0000256" key="7">
    <source>
        <dbReference type="RuleBase" id="RU000416"/>
    </source>
</evidence>
<evidence type="ECO:0000256" key="6">
    <source>
        <dbReference type="PROSITE-ProRule" id="PRU01016"/>
    </source>
</evidence>
<evidence type="ECO:0000256" key="4">
    <source>
        <dbReference type="ARBA" id="ARBA00022747"/>
    </source>
</evidence>
<dbReference type="EMBL" id="JACHHY010000015">
    <property type="protein sequence ID" value="MBB5019228.1"/>
    <property type="molecule type" value="Genomic_DNA"/>
</dbReference>
<dbReference type="Pfam" id="PF00145">
    <property type="entry name" value="DNA_methylase"/>
    <property type="match status" value="1"/>
</dbReference>
<protein>
    <recommendedName>
        <fullName evidence="8">Cytosine-specific methyltransferase</fullName>
        <ecNumber evidence="8">2.1.1.37</ecNumber>
    </recommendedName>
</protein>
<dbReference type="GO" id="GO:0009307">
    <property type="term" value="P:DNA restriction-modification system"/>
    <property type="evidence" value="ECO:0007669"/>
    <property type="project" value="UniProtKB-KW"/>
</dbReference>
<evidence type="ECO:0000256" key="1">
    <source>
        <dbReference type="ARBA" id="ARBA00022603"/>
    </source>
</evidence>
<dbReference type="PANTHER" id="PTHR10629">
    <property type="entry name" value="CYTOSINE-SPECIFIC METHYLTRANSFERASE"/>
    <property type="match status" value="1"/>
</dbReference>
<sequence length="385" mass="42688">MKLVDFFSGAGGLTCGLNMAGFQSILGSDIHPTYAATFAKNHPHAHVVTNDIRKLSEIDILKLTGLKPGELDLIAGGPPCQGFSINAPIRTLDDQRNHLFKEYLRIADILKPKAILIENVPGIVSLGKGTAVSAIYAHLEKMGYTVDHRILFAGHYGVPQMRFRTIFIALRDSAKIEFPEPTRNATAIANFAGAKELCIQVPPLLATRLKEKTTVWDALSDLPELALGQLIDDVEYTKPPQSEFQKILREDSTKIFNHGCAKLGKANLERLKHIPQGGSWRDIPHELLPAGLQRARRSDHTKRYGRLHPDELCSTILTKCDPHWGSFFHPTQDRAISVREAARIQSFPDHYIFTGSLTEQFEQVGNAVPPLMAKAIGETIKRLIS</sequence>
<dbReference type="EC" id="2.1.1.37" evidence="8"/>
<keyword evidence="10" id="KW-1185">Reference proteome</keyword>
<evidence type="ECO:0000256" key="8">
    <source>
        <dbReference type="RuleBase" id="RU000417"/>
    </source>
</evidence>